<feature type="region of interest" description="Disordered" evidence="1">
    <location>
        <begin position="1"/>
        <end position="146"/>
    </location>
</feature>
<feature type="compositionally biased region" description="Polar residues" evidence="1">
    <location>
        <begin position="39"/>
        <end position="48"/>
    </location>
</feature>
<evidence type="ECO:0000313" key="3">
    <source>
        <dbReference type="Proteomes" id="UP000221961"/>
    </source>
</evidence>
<feature type="region of interest" description="Disordered" evidence="1">
    <location>
        <begin position="445"/>
        <end position="481"/>
    </location>
</feature>
<feature type="region of interest" description="Disordered" evidence="1">
    <location>
        <begin position="415"/>
        <end position="434"/>
    </location>
</feature>
<evidence type="ECO:0000313" key="2">
    <source>
        <dbReference type="EMBL" id="ATL70849.1"/>
    </source>
</evidence>
<feature type="compositionally biased region" description="Basic and acidic residues" evidence="1">
    <location>
        <begin position="11"/>
        <end position="21"/>
    </location>
</feature>
<feature type="region of interest" description="Disordered" evidence="1">
    <location>
        <begin position="184"/>
        <end position="251"/>
    </location>
</feature>
<dbReference type="EMBL" id="CP023778">
    <property type="protein sequence ID" value="ATL70849.1"/>
    <property type="molecule type" value="Genomic_DNA"/>
</dbReference>
<feature type="compositionally biased region" description="Polar residues" evidence="1">
    <location>
        <begin position="230"/>
        <end position="251"/>
    </location>
</feature>
<dbReference type="RefSeq" id="WP_098697792.1">
    <property type="nucleotide sequence ID" value="NZ_CP023778.1"/>
</dbReference>
<gene>
    <name evidence="2" type="ORF">CRH09_36385</name>
</gene>
<dbReference type="AlphaFoldDB" id="A0A291RU96"/>
<dbReference type="KEGG" id="ntp:CRH09_36385"/>
<dbReference type="GeneID" id="88362727"/>
<feature type="region of interest" description="Disordered" evidence="1">
    <location>
        <begin position="341"/>
        <end position="382"/>
    </location>
</feature>
<proteinExistence type="predicted"/>
<feature type="compositionally biased region" description="Polar residues" evidence="1">
    <location>
        <begin position="359"/>
        <end position="372"/>
    </location>
</feature>
<organism evidence="2 3">
    <name type="scientific">Nocardia terpenica</name>
    <dbReference type="NCBI Taxonomy" id="455432"/>
    <lineage>
        <taxon>Bacteria</taxon>
        <taxon>Bacillati</taxon>
        <taxon>Actinomycetota</taxon>
        <taxon>Actinomycetes</taxon>
        <taxon>Mycobacteriales</taxon>
        <taxon>Nocardiaceae</taxon>
        <taxon>Nocardia</taxon>
    </lineage>
</organism>
<protein>
    <submittedName>
        <fullName evidence="2">Uncharacterized protein</fullName>
    </submittedName>
</protein>
<feature type="region of interest" description="Disordered" evidence="1">
    <location>
        <begin position="292"/>
        <end position="318"/>
    </location>
</feature>
<sequence>MTDADFASLGEPHRARPEGYRLTHPGNDSGPALTGVDIPSTTGRTSLGRSDGGVAWSTPEFATLWQTSGTQPTPARPEPARPESLTAAPDSVPIRHDSGGYSLESHADVDPSRSAPDSPRTDPTAAPTGAESPFPASSGLPQRAEGAARRINIDEEVARIAAEATRQINAEAALRANAEAAQRANAEAAQRTNAETAQRANAEAAQRANAEAAQRTNAEATPRANADAAQRTNTGPAQWPNTETAQRANTGATQWANTETAQRTNTGAAQWANTETAQRTNSGATQWANAETAQRANTEAAQWGNAETAQRADAEAAQRANAEAVQRANIEAAQRVIADSGKRTGANAGQHPDIELSRLANTGATQRITSEPTPYGTAEGTQRPVADAVPRVNAVNAEAAQRITAENARVNSVRHTGTTRHINAQPDRQGEADAQHTEEFAAHRLGGGAAHRSNSVLGSRANTDTASGRRANRHSQPLDDTPASVDVHLVMHLLLASHNLESVAKKAESGAIDLDEFVRAAYRTRTAAVDLVAAWFGGATQMREFAEALLAATESA</sequence>
<name>A0A291RU96_9NOCA</name>
<reference evidence="2 3" key="1">
    <citation type="submission" date="2017-10" db="EMBL/GenBank/DDBJ databases">
        <title>Comparative genomics between pathogenic Norcardia.</title>
        <authorList>
            <person name="Zeng L."/>
        </authorList>
    </citation>
    <scope>NUCLEOTIDE SEQUENCE [LARGE SCALE GENOMIC DNA]</scope>
    <source>
        <strain evidence="2 3">NC_YFY_NT001</strain>
    </source>
</reference>
<feature type="compositionally biased region" description="Polar residues" evidence="1">
    <location>
        <begin position="453"/>
        <end position="466"/>
    </location>
</feature>
<dbReference type="Proteomes" id="UP000221961">
    <property type="component" value="Chromosome"/>
</dbReference>
<feature type="compositionally biased region" description="Low complexity" evidence="1">
    <location>
        <begin position="184"/>
        <end position="221"/>
    </location>
</feature>
<evidence type="ECO:0000256" key="1">
    <source>
        <dbReference type="SAM" id="MobiDB-lite"/>
    </source>
</evidence>
<accession>A0A291RU96</accession>